<dbReference type="SUPFAM" id="SSF53098">
    <property type="entry name" value="Ribonuclease H-like"/>
    <property type="match status" value="1"/>
</dbReference>
<keyword evidence="1" id="KW-0378">Hydrolase</keyword>
<dbReference type="GO" id="GO:0015074">
    <property type="term" value="P:DNA integration"/>
    <property type="evidence" value="ECO:0007669"/>
    <property type="project" value="InterPro"/>
</dbReference>
<protein>
    <recommendedName>
        <fullName evidence="2">Integrase catalytic domain-containing protein</fullName>
    </recommendedName>
</protein>
<dbReference type="GO" id="GO:0006508">
    <property type="term" value="P:proteolysis"/>
    <property type="evidence" value="ECO:0007669"/>
    <property type="project" value="UniProtKB-KW"/>
</dbReference>
<evidence type="ECO:0000313" key="3">
    <source>
        <dbReference type="EMBL" id="SPC97821.1"/>
    </source>
</evidence>
<dbReference type="EMBL" id="OIVN01001802">
    <property type="protein sequence ID" value="SPC97821.1"/>
    <property type="molecule type" value="Genomic_DNA"/>
</dbReference>
<gene>
    <name evidence="3" type="ORF">FSB_LOCUS25703</name>
</gene>
<dbReference type="GO" id="GO:0008233">
    <property type="term" value="F:peptidase activity"/>
    <property type="evidence" value="ECO:0007669"/>
    <property type="project" value="UniProtKB-KW"/>
</dbReference>
<dbReference type="InterPro" id="IPR001584">
    <property type="entry name" value="Integrase_cat-core"/>
</dbReference>
<dbReference type="PANTHER" id="PTHR42648:SF20">
    <property type="entry name" value="RNA-DIRECTED DNA POLYMERASE"/>
    <property type="match status" value="1"/>
</dbReference>
<dbReference type="Pfam" id="PF00665">
    <property type="entry name" value="rve"/>
    <property type="match status" value="1"/>
</dbReference>
<dbReference type="InterPro" id="IPR054722">
    <property type="entry name" value="PolX-like_BBD"/>
</dbReference>
<dbReference type="PROSITE" id="PS50994">
    <property type="entry name" value="INTEGRASE"/>
    <property type="match status" value="1"/>
</dbReference>
<dbReference type="GO" id="GO:0003676">
    <property type="term" value="F:nucleic acid binding"/>
    <property type="evidence" value="ECO:0007669"/>
    <property type="project" value="InterPro"/>
</dbReference>
<evidence type="ECO:0000259" key="2">
    <source>
        <dbReference type="PROSITE" id="PS50994"/>
    </source>
</evidence>
<dbReference type="Pfam" id="PF22936">
    <property type="entry name" value="Pol_BBD"/>
    <property type="match status" value="1"/>
</dbReference>
<accession>A0A2N9GEZ3</accession>
<dbReference type="InterPro" id="IPR039537">
    <property type="entry name" value="Retrotran_Ty1/copia-like"/>
</dbReference>
<organism evidence="3">
    <name type="scientific">Fagus sylvatica</name>
    <name type="common">Beechnut</name>
    <dbReference type="NCBI Taxonomy" id="28930"/>
    <lineage>
        <taxon>Eukaryota</taxon>
        <taxon>Viridiplantae</taxon>
        <taxon>Streptophyta</taxon>
        <taxon>Embryophyta</taxon>
        <taxon>Tracheophyta</taxon>
        <taxon>Spermatophyta</taxon>
        <taxon>Magnoliopsida</taxon>
        <taxon>eudicotyledons</taxon>
        <taxon>Gunneridae</taxon>
        <taxon>Pentapetalae</taxon>
        <taxon>rosids</taxon>
        <taxon>fabids</taxon>
        <taxon>Fagales</taxon>
        <taxon>Fagaceae</taxon>
        <taxon>Fagus</taxon>
    </lineage>
</organism>
<proteinExistence type="predicted"/>
<reference evidence="3" key="1">
    <citation type="submission" date="2018-02" db="EMBL/GenBank/DDBJ databases">
        <authorList>
            <person name="Cohen D.B."/>
            <person name="Kent A.D."/>
        </authorList>
    </citation>
    <scope>NUCLEOTIDE SEQUENCE</scope>
</reference>
<dbReference type="InterPro" id="IPR012337">
    <property type="entry name" value="RNaseH-like_sf"/>
</dbReference>
<dbReference type="Pfam" id="PF25597">
    <property type="entry name" value="SH3_retrovirus"/>
    <property type="match status" value="1"/>
</dbReference>
<dbReference type="PANTHER" id="PTHR42648">
    <property type="entry name" value="TRANSPOSASE, PUTATIVE-RELATED"/>
    <property type="match status" value="1"/>
</dbReference>
<evidence type="ECO:0000256" key="1">
    <source>
        <dbReference type="ARBA" id="ARBA00022670"/>
    </source>
</evidence>
<dbReference type="AlphaFoldDB" id="A0A2N9GEZ3"/>
<name>A0A2N9GEZ3_FAGSY</name>
<dbReference type="Gene3D" id="3.30.420.10">
    <property type="entry name" value="Ribonuclease H-like superfamily/Ribonuclease H"/>
    <property type="match status" value="1"/>
</dbReference>
<feature type="domain" description="Integrase catalytic" evidence="2">
    <location>
        <begin position="262"/>
        <end position="436"/>
    </location>
</feature>
<dbReference type="InterPro" id="IPR036397">
    <property type="entry name" value="RNaseH_sf"/>
</dbReference>
<dbReference type="InterPro" id="IPR057670">
    <property type="entry name" value="SH3_retrovirus"/>
</dbReference>
<sequence length="559" mass="62785">MYDLKDDSLLEMLNASPVEPLFESMSLEENGKDQVAVRGDRELISDLTRIVAGFFECVFVFDRSAVALVNYSAWVADLSSGNAVKSNPGGLSVKETVCTELITPGGTNQPLRTTHCVILWLGHYAAACKQRNNNYNNKGSTSKNKANVVQVEEIIAAVVSEAHMVTGVKGWAVDSACTRHICVYKEELSSYTPIEEGTEWVYVGDNRSVPDAGKGKALIKLTSSKTLSLSNVLHVPHFRHNLISVLLLGKAGIKVAFDGGIVTLTKNDVFVGKGYIDQGLFVLSIDKHTMTRGGKRFYVIFVDDYSRFTKLYLLRSKDEALEMLIKYKTEVENQKNKRIKRLRTDRGGEYESNPFSEFCEQNGIIHEVTPPYSPESNGVAERKNRTLKEMMNAMLVSSGLSSNMWGEAILLACHIQNKVHHKKTGKTPYELWEGRKPNLEYLKVWGCLAKVMLPEPKTRKLGSRTCECVFIGYACNSSCYRFLVIKSDVLDSNTIIESKNAIFFELVYPMKEKEKTLYKPIDATNKLVDDVHEIRKANELERRRASVMISLLMLLKMNL</sequence>
<keyword evidence="1" id="KW-0645">Protease</keyword>